<dbReference type="AlphaFoldDB" id="A0A183PIU6"/>
<feature type="compositionally biased region" description="Basic residues" evidence="1">
    <location>
        <begin position="139"/>
        <end position="149"/>
    </location>
</feature>
<feature type="compositionally biased region" description="Basic and acidic residues" evidence="1">
    <location>
        <begin position="44"/>
        <end position="57"/>
    </location>
</feature>
<evidence type="ECO:0000313" key="3">
    <source>
        <dbReference type="Proteomes" id="UP000269396"/>
    </source>
</evidence>
<dbReference type="Proteomes" id="UP000269396">
    <property type="component" value="Unassembled WGS sequence"/>
</dbReference>
<sequence>MRSKRNDIRTPSDKVSVVKDNRNSERKSKNSAASNLGSSLKSRVMSDPKRKLTDTSDSRLALSEQKRKRSGAENYINKRFLYDVVEPPKRNRQKKFLHFTDRSTAALMAVSSANLLKKHKSKLSVSSQIPSERDLFPRVKSRHGRRLKPKHEYSPSQSADEHHSFDQPLSTDSSWKPIRKNKILSQATKSRSEHKSDTTNYLKHDKYNKEYYSSDEDREGNELEGILSSKTYPPPILACLAARVGVKRVTTTNQDFGSVNKGTTDLGRIDKCGLPGCNLHDNDHQVELDDGAKLYPDASCISTYSDMFSELQKPEQLIHGQNPDTMENHGRSELSRLKNRSNLRRVLSPSCNQKG</sequence>
<name>A0A183PIU6_9TREM</name>
<feature type="compositionally biased region" description="Polar residues" evidence="1">
    <location>
        <begin position="30"/>
        <end position="41"/>
    </location>
</feature>
<feature type="compositionally biased region" description="Basic and acidic residues" evidence="1">
    <location>
        <begin position="326"/>
        <end position="336"/>
    </location>
</feature>
<dbReference type="STRING" id="31246.A0A183PIU6"/>
<feature type="region of interest" description="Disordered" evidence="1">
    <location>
        <begin position="320"/>
        <end position="339"/>
    </location>
</feature>
<organism evidence="2 3">
    <name type="scientific">Schistosoma mattheei</name>
    <dbReference type="NCBI Taxonomy" id="31246"/>
    <lineage>
        <taxon>Eukaryota</taxon>
        <taxon>Metazoa</taxon>
        <taxon>Spiralia</taxon>
        <taxon>Lophotrochozoa</taxon>
        <taxon>Platyhelminthes</taxon>
        <taxon>Trematoda</taxon>
        <taxon>Digenea</taxon>
        <taxon>Strigeidida</taxon>
        <taxon>Schistosomatoidea</taxon>
        <taxon>Schistosomatidae</taxon>
        <taxon>Schistosoma</taxon>
    </lineage>
</organism>
<reference evidence="2 3" key="1">
    <citation type="submission" date="2018-11" db="EMBL/GenBank/DDBJ databases">
        <authorList>
            <consortium name="Pathogen Informatics"/>
        </authorList>
    </citation>
    <scope>NUCLEOTIDE SEQUENCE [LARGE SCALE GENOMIC DNA]</scope>
    <source>
        <strain>Denwood</strain>
        <strain evidence="3">Zambia</strain>
    </source>
</reference>
<feature type="compositionally biased region" description="Basic and acidic residues" evidence="1">
    <location>
        <begin position="190"/>
        <end position="202"/>
    </location>
</feature>
<keyword evidence="3" id="KW-1185">Reference proteome</keyword>
<gene>
    <name evidence="2" type="ORF">SMTD_LOCUS14282</name>
</gene>
<feature type="compositionally biased region" description="Basic and acidic residues" evidence="1">
    <location>
        <begin position="1"/>
        <end position="28"/>
    </location>
</feature>
<feature type="region of interest" description="Disordered" evidence="1">
    <location>
        <begin position="1"/>
        <end position="70"/>
    </location>
</feature>
<accession>A0A183PIU6</accession>
<dbReference type="EMBL" id="UZAL01034466">
    <property type="protein sequence ID" value="VDP65436.1"/>
    <property type="molecule type" value="Genomic_DNA"/>
</dbReference>
<protein>
    <submittedName>
        <fullName evidence="2">Uncharacterized protein</fullName>
    </submittedName>
</protein>
<feature type="region of interest" description="Disordered" evidence="1">
    <location>
        <begin position="119"/>
        <end position="202"/>
    </location>
</feature>
<evidence type="ECO:0000256" key="1">
    <source>
        <dbReference type="SAM" id="MobiDB-lite"/>
    </source>
</evidence>
<evidence type="ECO:0000313" key="2">
    <source>
        <dbReference type="EMBL" id="VDP65436.1"/>
    </source>
</evidence>
<proteinExistence type="predicted"/>